<dbReference type="InterPro" id="IPR038404">
    <property type="entry name" value="TRAP_DctP_sf"/>
</dbReference>
<dbReference type="Proteomes" id="UP000323142">
    <property type="component" value="Unassembled WGS sequence"/>
</dbReference>
<evidence type="ECO:0000256" key="3">
    <source>
        <dbReference type="ARBA" id="ARBA00022729"/>
    </source>
</evidence>
<dbReference type="Gene3D" id="3.40.190.170">
    <property type="entry name" value="Bacterial extracellular solute-binding protein, family 7"/>
    <property type="match status" value="1"/>
</dbReference>
<feature type="signal peptide" evidence="4">
    <location>
        <begin position="1"/>
        <end position="29"/>
    </location>
</feature>
<dbReference type="CDD" id="cd13602">
    <property type="entry name" value="PBP2_TRAP_BpDctp6_7"/>
    <property type="match status" value="1"/>
</dbReference>
<comment type="similarity">
    <text evidence="1">Belongs to the bacterial solute-binding protein 7 family.</text>
</comment>
<accession>A0A5B2VBQ6</accession>
<dbReference type="RefSeq" id="WP_149819101.1">
    <property type="nucleotide sequence ID" value="NZ_VUOA01000028.1"/>
</dbReference>
<dbReference type="AlphaFoldDB" id="A0A5B2VBQ6"/>
<gene>
    <name evidence="5" type="ORF">F0L46_15420</name>
</gene>
<dbReference type="Pfam" id="PF03480">
    <property type="entry name" value="DctP"/>
    <property type="match status" value="1"/>
</dbReference>
<evidence type="ECO:0000256" key="4">
    <source>
        <dbReference type="SAM" id="SignalP"/>
    </source>
</evidence>
<sequence>MRLGRPARSRGWLALAAVLLGLSAAPAAAAEPIRLKIVGGLAGISQYRQFEEPFWTKRLEEMSGGRLTAAVHPFDRSGLRAQDMLQLMKLGVVPFGTALLALVAGDEPELNVIDLPGLNPNFEVLRETVAAYRPHLRDVLKDRYGIELLGVYAYPAQVVYCAKSFRGLSDLAGRRVRTSSVSQSELVSALGGVPVLVPFAETVSAVSTGVVDCAITGTLSGYEIGLPEVTTHIHAMALSWGLSFFGANRSAWEALPADLRDVLRAGIARLEQDIWTSADRDTARGLACNAGTTACDGRQGRMTLVPVTPEDEARRRRLLVEAVLPSWLDRCGTDCAAVWNEHMAERAGIRLKAE</sequence>
<reference evidence="5 6" key="1">
    <citation type="submission" date="2019-09" db="EMBL/GenBank/DDBJ databases">
        <title>Salinarimonas rosea gen. nov., sp. nov., a new member of the a-2 subgroup of the Proteobacteria.</title>
        <authorList>
            <person name="Liu J."/>
        </authorList>
    </citation>
    <scope>NUCLEOTIDE SEQUENCE [LARGE SCALE GENOMIC DNA]</scope>
    <source>
        <strain evidence="5 6">BN140002</strain>
    </source>
</reference>
<protein>
    <submittedName>
        <fullName evidence="5">TRAP transporter substrate-binding protein</fullName>
    </submittedName>
</protein>
<evidence type="ECO:0000313" key="6">
    <source>
        <dbReference type="Proteomes" id="UP000323142"/>
    </source>
</evidence>
<keyword evidence="2" id="KW-0813">Transport</keyword>
<dbReference type="NCBIfam" id="NF037995">
    <property type="entry name" value="TRAP_S1"/>
    <property type="match status" value="1"/>
</dbReference>
<keyword evidence="3 4" id="KW-0732">Signal</keyword>
<feature type="chain" id="PRO_5023036929" evidence="4">
    <location>
        <begin position="30"/>
        <end position="354"/>
    </location>
</feature>
<organism evidence="5 6">
    <name type="scientific">Salinarimonas soli</name>
    <dbReference type="NCBI Taxonomy" id="1638099"/>
    <lineage>
        <taxon>Bacteria</taxon>
        <taxon>Pseudomonadati</taxon>
        <taxon>Pseudomonadota</taxon>
        <taxon>Alphaproteobacteria</taxon>
        <taxon>Hyphomicrobiales</taxon>
        <taxon>Salinarimonadaceae</taxon>
        <taxon>Salinarimonas</taxon>
    </lineage>
</organism>
<keyword evidence="6" id="KW-1185">Reference proteome</keyword>
<dbReference type="EMBL" id="VUOA01000028">
    <property type="protein sequence ID" value="KAA2236105.1"/>
    <property type="molecule type" value="Genomic_DNA"/>
</dbReference>
<dbReference type="OrthoDB" id="9799287at2"/>
<dbReference type="GO" id="GO:0055085">
    <property type="term" value="P:transmembrane transport"/>
    <property type="evidence" value="ECO:0007669"/>
    <property type="project" value="InterPro"/>
</dbReference>
<reference evidence="5 6" key="2">
    <citation type="submission" date="2019-09" db="EMBL/GenBank/DDBJ databases">
        <authorList>
            <person name="Jin C."/>
        </authorList>
    </citation>
    <scope>NUCLEOTIDE SEQUENCE [LARGE SCALE GENOMIC DNA]</scope>
    <source>
        <strain evidence="5 6">BN140002</strain>
    </source>
</reference>
<evidence type="ECO:0000313" key="5">
    <source>
        <dbReference type="EMBL" id="KAA2236105.1"/>
    </source>
</evidence>
<dbReference type="PANTHER" id="PTHR33376">
    <property type="match status" value="1"/>
</dbReference>
<proteinExistence type="inferred from homology"/>
<evidence type="ECO:0000256" key="1">
    <source>
        <dbReference type="ARBA" id="ARBA00009023"/>
    </source>
</evidence>
<comment type="caution">
    <text evidence="5">The sequence shown here is derived from an EMBL/GenBank/DDBJ whole genome shotgun (WGS) entry which is preliminary data.</text>
</comment>
<dbReference type="PANTHER" id="PTHR33376:SF7">
    <property type="entry name" value="C4-DICARBOXYLATE-BINDING PROTEIN DCTB"/>
    <property type="match status" value="1"/>
</dbReference>
<name>A0A5B2VBQ6_9HYPH</name>
<evidence type="ECO:0000256" key="2">
    <source>
        <dbReference type="ARBA" id="ARBA00022448"/>
    </source>
</evidence>
<dbReference type="InterPro" id="IPR018389">
    <property type="entry name" value="DctP_fam"/>
</dbReference>